<proteinExistence type="predicted"/>
<gene>
    <name evidence="2" type="ORF">CUNI_LOCUS4838</name>
</gene>
<dbReference type="Proteomes" id="UP000678393">
    <property type="component" value="Unassembled WGS sequence"/>
</dbReference>
<dbReference type="PANTHER" id="PTHR33667:SF7">
    <property type="entry name" value="RIKEN CDNA 1810020O05 GENE"/>
    <property type="match status" value="1"/>
</dbReference>
<evidence type="ECO:0000313" key="3">
    <source>
        <dbReference type="Proteomes" id="UP000678393"/>
    </source>
</evidence>
<protein>
    <recommendedName>
        <fullName evidence="1">DUF4550 domain-containing protein</fullName>
    </recommendedName>
</protein>
<name>A0A8S3YVQ9_9EUPU</name>
<keyword evidence="3" id="KW-1185">Reference proteome</keyword>
<dbReference type="Pfam" id="PF15084">
    <property type="entry name" value="DUF4550"/>
    <property type="match status" value="1"/>
</dbReference>
<feature type="domain" description="DUF4550" evidence="1">
    <location>
        <begin position="80"/>
        <end position="174"/>
    </location>
</feature>
<evidence type="ECO:0000259" key="1">
    <source>
        <dbReference type="Pfam" id="PF15084"/>
    </source>
</evidence>
<reference evidence="2" key="1">
    <citation type="submission" date="2021-04" db="EMBL/GenBank/DDBJ databases">
        <authorList>
            <consortium name="Molecular Ecology Group"/>
        </authorList>
    </citation>
    <scope>NUCLEOTIDE SEQUENCE</scope>
</reference>
<comment type="caution">
    <text evidence="2">The sequence shown here is derived from an EMBL/GenBank/DDBJ whole genome shotgun (WGS) entry which is preliminary data.</text>
</comment>
<dbReference type="AlphaFoldDB" id="A0A8S3YVQ9"/>
<feature type="non-terminal residue" evidence="2">
    <location>
        <position position="1"/>
    </location>
</feature>
<evidence type="ECO:0000313" key="2">
    <source>
        <dbReference type="EMBL" id="CAG5119280.1"/>
    </source>
</evidence>
<dbReference type="InterPro" id="IPR027876">
    <property type="entry name" value="DUF4550"/>
</dbReference>
<accession>A0A8S3YVQ9</accession>
<sequence length="245" mass="27541">MDDAGEDGSVYKKSIKVEDQSQESLTLSGSNPLSQVTAAETVGEHNVVFTVKVAIAVSSEADGLRATTSKQVLDAPHAQNYYHLEYSLLPGAELLKTDVVTYGAACKIYMDKHEARVVKTWQEEDVTWFAWAYSQNVAVSKEVLLKMFNHTVELRLWNTKEMCSSRARFDKPKAFRLPQPKPDEKPEDIGGVKAMVTEILKNYNAMQPKKGAMMRPLVSEKKKIGKCFNILCFKLHFFFFYVGSG</sequence>
<dbReference type="EMBL" id="CAJHNH020000679">
    <property type="protein sequence ID" value="CAG5119280.1"/>
    <property type="molecule type" value="Genomic_DNA"/>
</dbReference>
<organism evidence="2 3">
    <name type="scientific">Candidula unifasciata</name>
    <dbReference type="NCBI Taxonomy" id="100452"/>
    <lineage>
        <taxon>Eukaryota</taxon>
        <taxon>Metazoa</taxon>
        <taxon>Spiralia</taxon>
        <taxon>Lophotrochozoa</taxon>
        <taxon>Mollusca</taxon>
        <taxon>Gastropoda</taxon>
        <taxon>Heterobranchia</taxon>
        <taxon>Euthyneura</taxon>
        <taxon>Panpulmonata</taxon>
        <taxon>Eupulmonata</taxon>
        <taxon>Stylommatophora</taxon>
        <taxon>Helicina</taxon>
        <taxon>Helicoidea</taxon>
        <taxon>Geomitridae</taxon>
        <taxon>Candidula</taxon>
    </lineage>
</organism>
<dbReference type="OrthoDB" id="188352at2759"/>
<dbReference type="PANTHER" id="PTHR33667">
    <property type="entry name" value="SI:DKEY-57N24.6"/>
    <property type="match status" value="1"/>
</dbReference>